<evidence type="ECO:0000313" key="3">
    <source>
        <dbReference type="Proteomes" id="UP001479290"/>
    </source>
</evidence>
<comment type="caution">
    <text evidence="2">The sequence shown here is derived from an EMBL/GenBank/DDBJ whole genome shotgun (WGS) entry which is preliminary data.</text>
</comment>
<proteinExistence type="predicted"/>
<gene>
    <name evidence="2" type="ORF">ABG768_008347</name>
</gene>
<sequence length="118" mass="13305">MSASTNFPKKKILFTLYSFNIQAPPDLSHEQLFQFFIECNQDPDLHSPETVPPFPRATGQKASAKRKNISSKNTPSPLKKAKPHHSNQNPVQQRDDQILSALTSIQGVLSEMDERFQA</sequence>
<name>A0AAW1ZHU3_CULAL</name>
<reference evidence="2 3" key="1">
    <citation type="submission" date="2024-05" db="EMBL/GenBank/DDBJ databases">
        <title>A high-quality chromosomal-level genome assembly of Topmouth culter (Culter alburnus).</title>
        <authorList>
            <person name="Zhao H."/>
        </authorList>
    </citation>
    <scope>NUCLEOTIDE SEQUENCE [LARGE SCALE GENOMIC DNA]</scope>
    <source>
        <strain evidence="2">CATC2023</strain>
        <tissue evidence="2">Muscle</tissue>
    </source>
</reference>
<protein>
    <submittedName>
        <fullName evidence="2">Uncharacterized protein</fullName>
    </submittedName>
</protein>
<keyword evidence="3" id="KW-1185">Reference proteome</keyword>
<feature type="region of interest" description="Disordered" evidence="1">
    <location>
        <begin position="44"/>
        <end position="99"/>
    </location>
</feature>
<evidence type="ECO:0000256" key="1">
    <source>
        <dbReference type="SAM" id="MobiDB-lite"/>
    </source>
</evidence>
<dbReference type="AlphaFoldDB" id="A0AAW1ZHU3"/>
<organism evidence="2 3">
    <name type="scientific">Culter alburnus</name>
    <name type="common">Topmouth culter</name>
    <dbReference type="NCBI Taxonomy" id="194366"/>
    <lineage>
        <taxon>Eukaryota</taxon>
        <taxon>Metazoa</taxon>
        <taxon>Chordata</taxon>
        <taxon>Craniata</taxon>
        <taxon>Vertebrata</taxon>
        <taxon>Euteleostomi</taxon>
        <taxon>Actinopterygii</taxon>
        <taxon>Neopterygii</taxon>
        <taxon>Teleostei</taxon>
        <taxon>Ostariophysi</taxon>
        <taxon>Cypriniformes</taxon>
        <taxon>Xenocyprididae</taxon>
        <taxon>Xenocypridinae</taxon>
        <taxon>Culter</taxon>
    </lineage>
</organism>
<evidence type="ECO:0000313" key="2">
    <source>
        <dbReference type="EMBL" id="KAK9960492.1"/>
    </source>
</evidence>
<accession>A0AAW1ZHU3</accession>
<dbReference type="Proteomes" id="UP001479290">
    <property type="component" value="Unassembled WGS sequence"/>
</dbReference>
<dbReference type="EMBL" id="JAWDJR010000016">
    <property type="protein sequence ID" value="KAK9960492.1"/>
    <property type="molecule type" value="Genomic_DNA"/>
</dbReference>